<organism evidence="1 2">
    <name type="scientific">Spirosoma endophyticum</name>
    <dbReference type="NCBI Taxonomy" id="662367"/>
    <lineage>
        <taxon>Bacteria</taxon>
        <taxon>Pseudomonadati</taxon>
        <taxon>Bacteroidota</taxon>
        <taxon>Cytophagia</taxon>
        <taxon>Cytophagales</taxon>
        <taxon>Cytophagaceae</taxon>
        <taxon>Spirosoma</taxon>
    </lineage>
</organism>
<dbReference type="EMBL" id="FOLQ01000029">
    <property type="protein sequence ID" value="SFF11810.1"/>
    <property type="molecule type" value="Genomic_DNA"/>
</dbReference>
<name>A0A1I2G495_9BACT</name>
<protein>
    <recommendedName>
        <fullName evidence="3">VirE N-terminal domain-containing protein</fullName>
    </recommendedName>
</protein>
<dbReference type="STRING" id="662367.SAMN05216167_12941"/>
<proteinExistence type="predicted"/>
<accession>A0A1I2G495</accession>
<evidence type="ECO:0000313" key="1">
    <source>
        <dbReference type="EMBL" id="SFF11810.1"/>
    </source>
</evidence>
<dbReference type="AlphaFoldDB" id="A0A1I2G495"/>
<reference evidence="1 2" key="1">
    <citation type="submission" date="2016-10" db="EMBL/GenBank/DDBJ databases">
        <authorList>
            <person name="de Groot N.N."/>
        </authorList>
    </citation>
    <scope>NUCLEOTIDE SEQUENCE [LARGE SCALE GENOMIC DNA]</scope>
    <source>
        <strain evidence="1 2">DSM 26130</strain>
    </source>
</reference>
<sequence>MGDIDRKDNPHLDMAELKNHIASLPYVLLCAYSVRRGLWFVVRLPDNQTPETLAAHFRYLQKLFIQNFWIALDTTKGGNPTDLRFVSYDAEPRINENATAMIGTYTPPVPTYQPVNYSPSLGKNDKQLLTSLVRSTQNAPDGQRHQTLRNNAIAAGGYIAAGRMDEQTAIYAFETVASEWPMFSKSQKTIRDGIRYGMKKPFDAANQTTHKQVNHTAYRHQWEGVTSTTFQEESVTKPAPYWNSTFTPPPFSWNGKNVSRFIRWAVIPDGYTEQNWPPITNLTNEQQ</sequence>
<evidence type="ECO:0008006" key="3">
    <source>
        <dbReference type="Google" id="ProtNLM"/>
    </source>
</evidence>
<dbReference type="Proteomes" id="UP000198598">
    <property type="component" value="Unassembled WGS sequence"/>
</dbReference>
<gene>
    <name evidence="1" type="ORF">SAMN05216167_12941</name>
</gene>
<evidence type="ECO:0000313" key="2">
    <source>
        <dbReference type="Proteomes" id="UP000198598"/>
    </source>
</evidence>
<keyword evidence="2" id="KW-1185">Reference proteome</keyword>